<dbReference type="OrthoDB" id="3233584at2"/>
<dbReference type="EMBL" id="VLNT01000001">
    <property type="protein sequence ID" value="TSD68130.1"/>
    <property type="molecule type" value="Genomic_DNA"/>
</dbReference>
<dbReference type="AlphaFoldDB" id="A0A554SP67"/>
<evidence type="ECO:0008006" key="3">
    <source>
        <dbReference type="Google" id="ProtNLM"/>
    </source>
</evidence>
<organism evidence="1 2">
    <name type="scientific">Aeromicrobium piscarium</name>
    <dbReference type="NCBI Taxonomy" id="2590901"/>
    <lineage>
        <taxon>Bacteria</taxon>
        <taxon>Bacillati</taxon>
        <taxon>Actinomycetota</taxon>
        <taxon>Actinomycetes</taxon>
        <taxon>Propionibacteriales</taxon>
        <taxon>Nocardioidaceae</taxon>
        <taxon>Aeromicrobium</taxon>
    </lineage>
</organism>
<evidence type="ECO:0000313" key="2">
    <source>
        <dbReference type="Proteomes" id="UP000316988"/>
    </source>
</evidence>
<sequence>MADVFWQGMDEFIAALEGKANASQGEVSKVIERGANNIKRQLRDEMGQSRHFKQVAQAISYDMRSGGAFGGGFVEAEIGPTKGSPGSLANIAYFGTSRGGGTVADPRGALEAEMPNVEKFLGDFAVDI</sequence>
<gene>
    <name evidence="1" type="ORF">FNM00_00600</name>
</gene>
<comment type="caution">
    <text evidence="1">The sequence shown here is derived from an EMBL/GenBank/DDBJ whole genome shotgun (WGS) entry which is preliminary data.</text>
</comment>
<proteinExistence type="predicted"/>
<dbReference type="Proteomes" id="UP000316988">
    <property type="component" value="Unassembled WGS sequence"/>
</dbReference>
<dbReference type="RefSeq" id="WP_143911078.1">
    <property type="nucleotide sequence ID" value="NZ_VLNT01000001.1"/>
</dbReference>
<evidence type="ECO:0000313" key="1">
    <source>
        <dbReference type="EMBL" id="TSD68130.1"/>
    </source>
</evidence>
<accession>A0A554SP67</accession>
<protein>
    <recommendedName>
        <fullName evidence="3">HK97 gp10 family phage protein</fullName>
    </recommendedName>
</protein>
<reference evidence="1 2" key="1">
    <citation type="submission" date="2019-07" db="EMBL/GenBank/DDBJ databases">
        <authorList>
            <person name="Zhao L.H."/>
        </authorList>
    </citation>
    <scope>NUCLEOTIDE SEQUENCE [LARGE SCALE GENOMIC DNA]</scope>
    <source>
        <strain evidence="1 2">Co35</strain>
    </source>
</reference>
<keyword evidence="2" id="KW-1185">Reference proteome</keyword>
<name>A0A554SP67_9ACTN</name>